<sequence>MKNQHSNIRFVYTKKQIMGDIKEKYTLKIIHVAKEIVLEGNIDHMNLFKESLEKIFKTSSPFFEITDKNKDKHLLPLEFLKNYCFSIEKTPITRVKIR</sequence>
<dbReference type="Proteomes" id="UP000306038">
    <property type="component" value="Unassembled WGS sequence"/>
</dbReference>
<comment type="caution">
    <text evidence="1">The sequence shown here is derived from an EMBL/GenBank/DDBJ whole genome shotgun (WGS) entry which is preliminary data.</text>
</comment>
<protein>
    <submittedName>
        <fullName evidence="1">Uncharacterized protein</fullName>
    </submittedName>
</protein>
<dbReference type="RefSeq" id="WP_136521897.1">
    <property type="nucleotide sequence ID" value="NZ_SDLV01000015.1"/>
</dbReference>
<evidence type="ECO:0000313" key="2">
    <source>
        <dbReference type="Proteomes" id="UP000306038"/>
    </source>
</evidence>
<reference evidence="1 2" key="1">
    <citation type="submission" date="2019-01" db="EMBL/GenBank/DDBJ databases">
        <authorList>
            <person name="B I."/>
            <person name="Ch S."/>
            <person name="Ch V.R."/>
        </authorList>
    </citation>
    <scope>NUCLEOTIDE SEQUENCE [LARGE SCALE GENOMIC DNA]</scope>
    <source>
        <strain evidence="1 2">JC507</strain>
    </source>
</reference>
<name>A0ABY2R8I7_9FLAO</name>
<proteinExistence type="predicted"/>
<gene>
    <name evidence="1" type="ORF">EK417_08430</name>
</gene>
<keyword evidence="2" id="KW-1185">Reference proteome</keyword>
<evidence type="ECO:0000313" key="1">
    <source>
        <dbReference type="EMBL" id="THV61925.1"/>
    </source>
</evidence>
<accession>A0ABY2R8I7</accession>
<organism evidence="1 2">
    <name type="scientific">Chryseobacterium candidae</name>
    <dbReference type="NCBI Taxonomy" id="1978493"/>
    <lineage>
        <taxon>Bacteria</taxon>
        <taxon>Pseudomonadati</taxon>
        <taxon>Bacteroidota</taxon>
        <taxon>Flavobacteriia</taxon>
        <taxon>Flavobacteriales</taxon>
        <taxon>Weeksellaceae</taxon>
        <taxon>Chryseobacterium group</taxon>
        <taxon>Chryseobacterium</taxon>
    </lineage>
</organism>
<dbReference type="EMBL" id="SDLV01000015">
    <property type="protein sequence ID" value="THV61925.1"/>
    <property type="molecule type" value="Genomic_DNA"/>
</dbReference>